<feature type="region of interest" description="Disordered" evidence="1">
    <location>
        <begin position="27"/>
        <end position="81"/>
    </location>
</feature>
<comment type="caution">
    <text evidence="2">The sequence shown here is derived from an EMBL/GenBank/DDBJ whole genome shotgun (WGS) entry which is preliminary data.</text>
</comment>
<evidence type="ECO:0000256" key="1">
    <source>
        <dbReference type="SAM" id="MobiDB-lite"/>
    </source>
</evidence>
<accession>A0A498J931</accession>
<name>A0A498J931_MALDO</name>
<dbReference type="AlphaFoldDB" id="A0A498J931"/>
<dbReference type="STRING" id="3750.A0A498J931"/>
<dbReference type="EMBL" id="RDQH01000334">
    <property type="protein sequence ID" value="RXH92198.1"/>
    <property type="molecule type" value="Genomic_DNA"/>
</dbReference>
<dbReference type="Proteomes" id="UP000290289">
    <property type="component" value="Chromosome 8"/>
</dbReference>
<feature type="compositionally biased region" description="Basic residues" evidence="1">
    <location>
        <begin position="37"/>
        <end position="46"/>
    </location>
</feature>
<sequence>MDGSRKKEKTGTPLVDLAYQRAKAVKAAKKATDGGKIVRKSSKKSSRPPQNTQSRTEEMQDVFQSDMSQRRQNRKSSGVRK</sequence>
<evidence type="ECO:0000313" key="3">
    <source>
        <dbReference type="Proteomes" id="UP000290289"/>
    </source>
</evidence>
<proteinExistence type="predicted"/>
<reference evidence="2 3" key="1">
    <citation type="submission" date="2018-10" db="EMBL/GenBank/DDBJ databases">
        <title>A high-quality apple genome assembly.</title>
        <authorList>
            <person name="Hu J."/>
        </authorList>
    </citation>
    <scope>NUCLEOTIDE SEQUENCE [LARGE SCALE GENOMIC DNA]</scope>
    <source>
        <strain evidence="3">cv. HFTH1</strain>
        <tissue evidence="2">Young leaf</tissue>
    </source>
</reference>
<gene>
    <name evidence="2" type="ORF">DVH24_033094</name>
</gene>
<organism evidence="2 3">
    <name type="scientific">Malus domestica</name>
    <name type="common">Apple</name>
    <name type="synonym">Pyrus malus</name>
    <dbReference type="NCBI Taxonomy" id="3750"/>
    <lineage>
        <taxon>Eukaryota</taxon>
        <taxon>Viridiplantae</taxon>
        <taxon>Streptophyta</taxon>
        <taxon>Embryophyta</taxon>
        <taxon>Tracheophyta</taxon>
        <taxon>Spermatophyta</taxon>
        <taxon>Magnoliopsida</taxon>
        <taxon>eudicotyledons</taxon>
        <taxon>Gunneridae</taxon>
        <taxon>Pentapetalae</taxon>
        <taxon>rosids</taxon>
        <taxon>fabids</taxon>
        <taxon>Rosales</taxon>
        <taxon>Rosaceae</taxon>
        <taxon>Amygdaloideae</taxon>
        <taxon>Maleae</taxon>
        <taxon>Malus</taxon>
    </lineage>
</organism>
<keyword evidence="3" id="KW-1185">Reference proteome</keyword>
<evidence type="ECO:0000313" key="2">
    <source>
        <dbReference type="EMBL" id="RXH92198.1"/>
    </source>
</evidence>
<protein>
    <submittedName>
        <fullName evidence="2">Uncharacterized protein</fullName>
    </submittedName>
</protein>
<feature type="compositionally biased region" description="Basic residues" evidence="1">
    <location>
        <begin position="71"/>
        <end position="81"/>
    </location>
</feature>